<gene>
    <name evidence="3" type="ORF">SCHPADRAFT_905091</name>
</gene>
<protein>
    <recommendedName>
        <fullName evidence="2">F-box domain-containing protein</fullName>
    </recommendedName>
</protein>
<evidence type="ECO:0000313" key="4">
    <source>
        <dbReference type="Proteomes" id="UP000053477"/>
    </source>
</evidence>
<feature type="region of interest" description="Disordered" evidence="1">
    <location>
        <begin position="454"/>
        <end position="501"/>
    </location>
</feature>
<feature type="compositionally biased region" description="Low complexity" evidence="1">
    <location>
        <begin position="478"/>
        <end position="492"/>
    </location>
</feature>
<evidence type="ECO:0000313" key="3">
    <source>
        <dbReference type="EMBL" id="KLO12460.1"/>
    </source>
</evidence>
<dbReference type="Pfam" id="PF12937">
    <property type="entry name" value="F-box-like"/>
    <property type="match status" value="1"/>
</dbReference>
<dbReference type="SUPFAM" id="SSF81383">
    <property type="entry name" value="F-box domain"/>
    <property type="match status" value="1"/>
</dbReference>
<dbReference type="AlphaFoldDB" id="A0A0H2RKF9"/>
<evidence type="ECO:0000259" key="2">
    <source>
        <dbReference type="PROSITE" id="PS50181"/>
    </source>
</evidence>
<feature type="region of interest" description="Disordered" evidence="1">
    <location>
        <begin position="185"/>
        <end position="204"/>
    </location>
</feature>
<proteinExistence type="predicted"/>
<dbReference type="PROSITE" id="PS50181">
    <property type="entry name" value="FBOX"/>
    <property type="match status" value="1"/>
</dbReference>
<reference evidence="3 4" key="1">
    <citation type="submission" date="2015-04" db="EMBL/GenBank/DDBJ databases">
        <title>Complete genome sequence of Schizopora paradoxa KUC8140, a cosmopolitan wood degrader in East Asia.</title>
        <authorList>
            <consortium name="DOE Joint Genome Institute"/>
            <person name="Min B."/>
            <person name="Park H."/>
            <person name="Jang Y."/>
            <person name="Kim J.-J."/>
            <person name="Kim K.H."/>
            <person name="Pangilinan J."/>
            <person name="Lipzen A."/>
            <person name="Riley R."/>
            <person name="Grigoriev I.V."/>
            <person name="Spatafora J.W."/>
            <person name="Choi I.-G."/>
        </authorList>
    </citation>
    <scope>NUCLEOTIDE SEQUENCE [LARGE SCALE GENOMIC DNA]</scope>
    <source>
        <strain evidence="3 4">KUC8140</strain>
    </source>
</reference>
<dbReference type="InParanoid" id="A0A0H2RKF9"/>
<dbReference type="Proteomes" id="UP000053477">
    <property type="component" value="Unassembled WGS sequence"/>
</dbReference>
<evidence type="ECO:0000256" key="1">
    <source>
        <dbReference type="SAM" id="MobiDB-lite"/>
    </source>
</evidence>
<dbReference type="InterPro" id="IPR036047">
    <property type="entry name" value="F-box-like_dom_sf"/>
</dbReference>
<sequence length="600" mass="66642">MLTLLSLPFEILSEILKYLPARDILRLQRVDKFFYKRLFIDIDVWLILNQFLLHDCGIQYDIHGLFSNRDEQEISRTRQLVLAPCRLWKHLQRSSQSEFRRTLGFPDGYRVRRLALLPGGRRLLVAPSGGSLDLWDVHFASPFKSAESPTQSLGYRWTVDDISLHPESPNCFVAVVQFSDDNDSVENSSVISDDDKAHGDPAAPASVSASHCAVVLISVPSSRGKSPTLTLVSVARRLGRNFRYCGDLIVCDDPARPGRGKAWNWRTDAVIEWHCNRDTTCSKSATQDEEHAHHVVPHSLTPRNATVTSICYPDRTQRTFRLPDASSAATTSAESFHVVESHTRRWLPELCQPEHAAESDFHHHSLVMEYASLARPPRARFPEFFVDVCSANGMSIGYVDKHSVAHADSFQAAPLLTRPVRFYALALDGVIRVYPHEDVVLVLVLMASNRSLSNYGEEDGESRRGSGSDWGGDEGNRSAGAGNNTGSASGSTEATHQQLQTADCDDAEDVITIFGFVIPIEGIYEGRFTKSAEYDHLVRAFAIKEQLVSAEEVAVMRDSEEGYLDQIAYDFVSGRIVLSGVGSKGVIILDFDELCVTGSI</sequence>
<accession>A0A0H2RKF9</accession>
<keyword evidence="4" id="KW-1185">Reference proteome</keyword>
<dbReference type="InterPro" id="IPR001810">
    <property type="entry name" value="F-box_dom"/>
</dbReference>
<organism evidence="3 4">
    <name type="scientific">Schizopora paradoxa</name>
    <dbReference type="NCBI Taxonomy" id="27342"/>
    <lineage>
        <taxon>Eukaryota</taxon>
        <taxon>Fungi</taxon>
        <taxon>Dikarya</taxon>
        <taxon>Basidiomycota</taxon>
        <taxon>Agaricomycotina</taxon>
        <taxon>Agaricomycetes</taxon>
        <taxon>Hymenochaetales</taxon>
        <taxon>Schizoporaceae</taxon>
        <taxon>Schizopora</taxon>
    </lineage>
</organism>
<dbReference type="EMBL" id="KQ085977">
    <property type="protein sequence ID" value="KLO12460.1"/>
    <property type="molecule type" value="Genomic_DNA"/>
</dbReference>
<feature type="domain" description="F-box" evidence="2">
    <location>
        <begin position="1"/>
        <end position="48"/>
    </location>
</feature>
<name>A0A0H2RKF9_9AGAM</name>